<name>A0A0P1AA83_PLAHL</name>
<evidence type="ECO:0000259" key="4">
    <source>
        <dbReference type="Pfam" id="PF20147"/>
    </source>
</evidence>
<evidence type="ECO:0000256" key="1">
    <source>
        <dbReference type="ARBA" id="ARBA00004340"/>
    </source>
</evidence>
<dbReference type="GO" id="GO:0005576">
    <property type="term" value="C:extracellular region"/>
    <property type="evidence" value="ECO:0007669"/>
    <property type="project" value="UniProtKB-SubCell"/>
</dbReference>
<evidence type="ECO:0000313" key="5">
    <source>
        <dbReference type="EMBL" id="CEG37265.1"/>
    </source>
</evidence>
<evidence type="ECO:0000313" key="6">
    <source>
        <dbReference type="Proteomes" id="UP000054928"/>
    </source>
</evidence>
<comment type="subcellular location">
    <subcellularLocation>
        <location evidence="1">Host cell</location>
    </subcellularLocation>
    <subcellularLocation>
        <location evidence="2">Secreted</location>
    </subcellularLocation>
</comment>
<protein>
    <submittedName>
        <fullName evidence="5">CRN-like protein</fullName>
    </submittedName>
</protein>
<dbReference type="OrthoDB" id="165609at2759"/>
<dbReference type="EMBL" id="CCYD01000261">
    <property type="protein sequence ID" value="CEG37265.1"/>
    <property type="molecule type" value="Genomic_DNA"/>
</dbReference>
<dbReference type="GeneID" id="36399759"/>
<evidence type="ECO:0000256" key="2">
    <source>
        <dbReference type="ARBA" id="ARBA00004613"/>
    </source>
</evidence>
<dbReference type="Proteomes" id="UP000054928">
    <property type="component" value="Unassembled WGS sequence"/>
</dbReference>
<reference evidence="6" key="1">
    <citation type="submission" date="2014-09" db="EMBL/GenBank/DDBJ databases">
        <authorList>
            <person name="Sharma Rahul"/>
            <person name="Thines Marco"/>
        </authorList>
    </citation>
    <scope>NUCLEOTIDE SEQUENCE [LARGE SCALE GENOMIC DNA]</scope>
</reference>
<proteinExistence type="predicted"/>
<sequence length="169" mass="19213">MVTLFCAIIGVKGSAFSVEIDASQSVDHLKDAIAEKQKFDFAASKLELYLAKRGDAWLESGTEDVKKLKKGEKTALIEALMKEDQNLQAEDLLEENNMPTPESRQIHVLMVIPTEVAVAPPRKRVKLLLVEVRTPSSFARRRVWSNFFMHDGRIICDRVDRPENVRPFF</sequence>
<dbReference type="AlphaFoldDB" id="A0A0P1AA83"/>
<evidence type="ECO:0000256" key="3">
    <source>
        <dbReference type="ARBA" id="ARBA00022525"/>
    </source>
</evidence>
<dbReference type="OMA" id="HEDNELQ"/>
<dbReference type="InterPro" id="IPR045379">
    <property type="entry name" value="Crinkler_N"/>
</dbReference>
<keyword evidence="6" id="KW-1185">Reference proteome</keyword>
<dbReference type="GO" id="GO:0043657">
    <property type="term" value="C:host cell"/>
    <property type="evidence" value="ECO:0007669"/>
    <property type="project" value="UniProtKB-SubCell"/>
</dbReference>
<accession>A0A0P1AA83</accession>
<feature type="domain" description="Crinkler effector protein N-terminal" evidence="4">
    <location>
        <begin position="2"/>
        <end position="110"/>
    </location>
</feature>
<keyword evidence="3" id="KW-0964">Secreted</keyword>
<dbReference type="STRING" id="4781.A0A0P1AA83"/>
<dbReference type="Pfam" id="PF20147">
    <property type="entry name" value="Crinkler"/>
    <property type="match status" value="1"/>
</dbReference>
<organism evidence="5 6">
    <name type="scientific">Plasmopara halstedii</name>
    <name type="common">Downy mildew of sunflower</name>
    <dbReference type="NCBI Taxonomy" id="4781"/>
    <lineage>
        <taxon>Eukaryota</taxon>
        <taxon>Sar</taxon>
        <taxon>Stramenopiles</taxon>
        <taxon>Oomycota</taxon>
        <taxon>Peronosporomycetes</taxon>
        <taxon>Peronosporales</taxon>
        <taxon>Peronosporaceae</taxon>
        <taxon>Plasmopara</taxon>
    </lineage>
</organism>
<dbReference type="RefSeq" id="XP_024573634.1">
    <property type="nucleotide sequence ID" value="XM_024722571.1"/>
</dbReference>